<evidence type="ECO:0000313" key="2">
    <source>
        <dbReference type="EMBL" id="CRK93470.1"/>
    </source>
</evidence>
<protein>
    <submittedName>
        <fullName evidence="2">CLUMA_CG007006, isoform A</fullName>
    </submittedName>
</protein>
<proteinExistence type="predicted"/>
<sequence>MFLKRFHFLQLRNFTIIKRAELYRRCYEILGIPDSSDQNTVRRAYIEIVKKVHPDSGHPEASAEKFQEVDECFKLLMEKYAKNRRNIELDPDDDVKVFDIRHTAPQHRQFLTYGGFGIGTPFQREKQYQQRRAMKAQENVLEHRLQKSIASEGALIKKGGGDHFKKHAIKTKYGFDRVVEDLIQEAMNKGDFNNLSGAGKPLKDLQSQNPYVDFTTHKMNKILIDNGFTPAWILLHKEIRVDIDELKECLKKERSKFHNPLELHETFFWDKTLKKAQENVTKINKKIDNFNLIVPTMSKQMTHIQLNSIAEKILNTKPDHGFPTIEEPNKSQQPADNKTDLFSLINFIMK</sequence>
<dbReference type="STRING" id="568069.A0A1J1I3N3"/>
<dbReference type="PANTHER" id="PTHR39158">
    <property type="entry name" value="OS08G0560600 PROTEIN"/>
    <property type="match status" value="1"/>
</dbReference>
<dbReference type="InterPro" id="IPR052573">
    <property type="entry name" value="DnaJ_C_subfamily_28"/>
</dbReference>
<dbReference type="Gene3D" id="1.10.287.110">
    <property type="entry name" value="DnaJ domain"/>
    <property type="match status" value="1"/>
</dbReference>
<reference evidence="2 3" key="1">
    <citation type="submission" date="2015-04" db="EMBL/GenBank/DDBJ databases">
        <authorList>
            <person name="Syromyatnikov M.Y."/>
            <person name="Popov V.N."/>
        </authorList>
    </citation>
    <scope>NUCLEOTIDE SEQUENCE [LARGE SCALE GENOMIC DNA]</scope>
</reference>
<dbReference type="EMBL" id="CVRI01000037">
    <property type="protein sequence ID" value="CRK93470.1"/>
    <property type="molecule type" value="Genomic_DNA"/>
</dbReference>
<dbReference type="CDD" id="cd06257">
    <property type="entry name" value="DnaJ"/>
    <property type="match status" value="1"/>
</dbReference>
<evidence type="ECO:0000259" key="1">
    <source>
        <dbReference type="PROSITE" id="PS50076"/>
    </source>
</evidence>
<feature type="domain" description="J" evidence="1">
    <location>
        <begin position="25"/>
        <end position="91"/>
    </location>
</feature>
<dbReference type="Pfam" id="PF00226">
    <property type="entry name" value="DnaJ"/>
    <property type="match status" value="1"/>
</dbReference>
<dbReference type="AlphaFoldDB" id="A0A1J1I3N3"/>
<dbReference type="PANTHER" id="PTHR39158:SF1">
    <property type="entry name" value="DNAJ HOMOLOG SUBFAMILY C MEMBER 28"/>
    <property type="match status" value="1"/>
</dbReference>
<dbReference type="Pfam" id="PF09350">
    <property type="entry name" value="DJC28_CD"/>
    <property type="match status" value="1"/>
</dbReference>
<accession>A0A1J1I3N3</accession>
<dbReference type="InterPro" id="IPR018961">
    <property type="entry name" value="DnaJ_homolog_subfam-C_membr-28"/>
</dbReference>
<name>A0A1J1I3N3_9DIPT</name>
<dbReference type="Proteomes" id="UP000183832">
    <property type="component" value="Unassembled WGS sequence"/>
</dbReference>
<dbReference type="PRINTS" id="PR00625">
    <property type="entry name" value="JDOMAIN"/>
</dbReference>
<dbReference type="PROSITE" id="PS50076">
    <property type="entry name" value="DNAJ_2"/>
    <property type="match status" value="1"/>
</dbReference>
<dbReference type="SUPFAM" id="SSF46565">
    <property type="entry name" value="Chaperone J-domain"/>
    <property type="match status" value="1"/>
</dbReference>
<evidence type="ECO:0000313" key="3">
    <source>
        <dbReference type="Proteomes" id="UP000183832"/>
    </source>
</evidence>
<dbReference type="OrthoDB" id="1922282at2759"/>
<gene>
    <name evidence="2" type="ORF">CLUMA_CG007006</name>
</gene>
<keyword evidence="3" id="KW-1185">Reference proteome</keyword>
<organism evidence="2 3">
    <name type="scientific">Clunio marinus</name>
    <dbReference type="NCBI Taxonomy" id="568069"/>
    <lineage>
        <taxon>Eukaryota</taxon>
        <taxon>Metazoa</taxon>
        <taxon>Ecdysozoa</taxon>
        <taxon>Arthropoda</taxon>
        <taxon>Hexapoda</taxon>
        <taxon>Insecta</taxon>
        <taxon>Pterygota</taxon>
        <taxon>Neoptera</taxon>
        <taxon>Endopterygota</taxon>
        <taxon>Diptera</taxon>
        <taxon>Nematocera</taxon>
        <taxon>Chironomoidea</taxon>
        <taxon>Chironomidae</taxon>
        <taxon>Clunio</taxon>
    </lineage>
</organism>
<dbReference type="SMART" id="SM00271">
    <property type="entry name" value="DnaJ"/>
    <property type="match status" value="1"/>
</dbReference>
<dbReference type="InterPro" id="IPR001623">
    <property type="entry name" value="DnaJ_domain"/>
</dbReference>
<dbReference type="InterPro" id="IPR036869">
    <property type="entry name" value="J_dom_sf"/>
</dbReference>